<dbReference type="RefSeq" id="WP_377501985.1">
    <property type="nucleotide sequence ID" value="NZ_JBHULU010000001.1"/>
</dbReference>
<feature type="signal peptide" evidence="1">
    <location>
        <begin position="1"/>
        <end position="19"/>
    </location>
</feature>
<evidence type="ECO:0000313" key="3">
    <source>
        <dbReference type="Proteomes" id="UP001597544"/>
    </source>
</evidence>
<sequence length="174" mass="20186">MKKLAFILCTFLLSSFANAQASLKPTVQEKMEALEWVTGKWQGSGWISFGPNQKHTFTQTEDISYKLDNTVLQIEGLGRNGNDTIHNALALMTYDHGKNAYTFHSYTSEGRFQTNADVTVADRKFIWQMNNNPNRKIRYTIWLDDKNQWQEIGEMSTDGQNWNKFFEMTLKKVK</sequence>
<dbReference type="Gene3D" id="2.40.128.20">
    <property type="match status" value="1"/>
</dbReference>
<reference evidence="3" key="1">
    <citation type="journal article" date="2019" name="Int. J. Syst. Evol. Microbiol.">
        <title>The Global Catalogue of Microorganisms (GCM) 10K type strain sequencing project: providing services to taxonomists for standard genome sequencing and annotation.</title>
        <authorList>
            <consortium name="The Broad Institute Genomics Platform"/>
            <consortium name="The Broad Institute Genome Sequencing Center for Infectious Disease"/>
            <person name="Wu L."/>
            <person name="Ma J."/>
        </authorList>
    </citation>
    <scope>NUCLEOTIDE SEQUENCE [LARGE SCALE GENOMIC DNA]</scope>
    <source>
        <strain evidence="3">KCTC 42498</strain>
    </source>
</reference>
<proteinExistence type="predicted"/>
<name>A0ABW5IGW1_9BACT</name>
<keyword evidence="1" id="KW-0732">Signal</keyword>
<gene>
    <name evidence="2" type="ORF">ACFSRY_00125</name>
</gene>
<evidence type="ECO:0000256" key="1">
    <source>
        <dbReference type="SAM" id="SignalP"/>
    </source>
</evidence>
<comment type="caution">
    <text evidence="2">The sequence shown here is derived from an EMBL/GenBank/DDBJ whole genome shotgun (WGS) entry which is preliminary data.</text>
</comment>
<keyword evidence="3" id="KW-1185">Reference proteome</keyword>
<evidence type="ECO:0000313" key="2">
    <source>
        <dbReference type="EMBL" id="MFD2512254.1"/>
    </source>
</evidence>
<feature type="chain" id="PRO_5045498011" description="DUF1579 domain-containing protein" evidence="1">
    <location>
        <begin position="20"/>
        <end position="174"/>
    </location>
</feature>
<accession>A0ABW5IGW1</accession>
<dbReference type="Proteomes" id="UP001597544">
    <property type="component" value="Unassembled WGS sequence"/>
</dbReference>
<protein>
    <recommendedName>
        <fullName evidence="4">DUF1579 domain-containing protein</fullName>
    </recommendedName>
</protein>
<organism evidence="2 3">
    <name type="scientific">Pontibacter locisalis</name>
    <dbReference type="NCBI Taxonomy" id="1719035"/>
    <lineage>
        <taxon>Bacteria</taxon>
        <taxon>Pseudomonadati</taxon>
        <taxon>Bacteroidota</taxon>
        <taxon>Cytophagia</taxon>
        <taxon>Cytophagales</taxon>
        <taxon>Hymenobacteraceae</taxon>
        <taxon>Pontibacter</taxon>
    </lineage>
</organism>
<dbReference type="EMBL" id="JBHULU010000001">
    <property type="protein sequence ID" value="MFD2512254.1"/>
    <property type="molecule type" value="Genomic_DNA"/>
</dbReference>
<dbReference type="InterPro" id="IPR012674">
    <property type="entry name" value="Calycin"/>
</dbReference>
<evidence type="ECO:0008006" key="4">
    <source>
        <dbReference type="Google" id="ProtNLM"/>
    </source>
</evidence>